<dbReference type="Proteomes" id="UP000522688">
    <property type="component" value="Unassembled WGS sequence"/>
</dbReference>
<evidence type="ECO:0000256" key="5">
    <source>
        <dbReference type="ARBA" id="ARBA00022643"/>
    </source>
</evidence>
<keyword evidence="10 15" id="KW-0274">FAD</keyword>
<dbReference type="FunFam" id="3.40.50.620:FF:000021">
    <property type="entry name" value="Riboflavin biosynthesis protein"/>
    <property type="match status" value="1"/>
</dbReference>
<dbReference type="PIRSF" id="PIRSF004491">
    <property type="entry name" value="FAD_Synth"/>
    <property type="match status" value="1"/>
</dbReference>
<dbReference type="UniPathway" id="UPA00277">
    <property type="reaction ID" value="UER00407"/>
</dbReference>
<dbReference type="GO" id="GO:0003919">
    <property type="term" value="F:FMN adenylyltransferase activity"/>
    <property type="evidence" value="ECO:0007669"/>
    <property type="project" value="UniProtKB-UniRule"/>
</dbReference>
<dbReference type="InterPro" id="IPR002606">
    <property type="entry name" value="Riboflavin_kinase_bac"/>
</dbReference>
<reference evidence="17 19" key="1">
    <citation type="submission" date="2019-07" db="EMBL/GenBank/DDBJ databases">
        <title>Whole genome shotgun sequence of Frigoribacterium faeni NBRC 103066.</title>
        <authorList>
            <person name="Hosoyama A."/>
            <person name="Uohara A."/>
            <person name="Ohji S."/>
            <person name="Ichikawa N."/>
        </authorList>
    </citation>
    <scope>NUCLEOTIDE SEQUENCE [LARGE SCALE GENOMIC DNA]</scope>
    <source>
        <strain evidence="17 19">NBRC 103066</strain>
    </source>
</reference>
<dbReference type="InterPro" id="IPR015864">
    <property type="entry name" value="FAD_synthase"/>
</dbReference>
<dbReference type="PANTHER" id="PTHR22749">
    <property type="entry name" value="RIBOFLAVIN KINASE/FMN ADENYLYLTRANSFERASE"/>
    <property type="match status" value="1"/>
</dbReference>
<comment type="function">
    <text evidence="1">Catalyzes the phosphorylation of riboflavin to FMN followed by the adenylation of FMN to FAD.</text>
</comment>
<comment type="catalytic activity">
    <reaction evidence="13 15">
        <text>riboflavin + ATP = FMN + ADP + H(+)</text>
        <dbReference type="Rhea" id="RHEA:14357"/>
        <dbReference type="ChEBI" id="CHEBI:15378"/>
        <dbReference type="ChEBI" id="CHEBI:30616"/>
        <dbReference type="ChEBI" id="CHEBI:57986"/>
        <dbReference type="ChEBI" id="CHEBI:58210"/>
        <dbReference type="ChEBI" id="CHEBI:456216"/>
        <dbReference type="EC" id="2.7.1.26"/>
    </reaction>
</comment>
<keyword evidence="8 15" id="KW-0547">Nucleotide-binding</keyword>
<evidence type="ECO:0000256" key="2">
    <source>
        <dbReference type="ARBA" id="ARBA00004726"/>
    </source>
</evidence>
<dbReference type="GO" id="GO:0005524">
    <property type="term" value="F:ATP binding"/>
    <property type="evidence" value="ECO:0007669"/>
    <property type="project" value="UniProtKB-UniRule"/>
</dbReference>
<evidence type="ECO:0000256" key="8">
    <source>
        <dbReference type="ARBA" id="ARBA00022741"/>
    </source>
</evidence>
<dbReference type="SMART" id="SM00904">
    <property type="entry name" value="Flavokinase"/>
    <property type="match status" value="1"/>
</dbReference>
<dbReference type="Proteomes" id="UP000321154">
    <property type="component" value="Unassembled WGS sequence"/>
</dbReference>
<dbReference type="GO" id="GO:0008531">
    <property type="term" value="F:riboflavin kinase activity"/>
    <property type="evidence" value="ECO:0007669"/>
    <property type="project" value="UniProtKB-UniRule"/>
</dbReference>
<dbReference type="EC" id="2.7.7.2" evidence="15"/>
<sequence length="314" mass="33967">MQFWDTLADVPADFGPSAVTIGKFDGVHVGHRAVIDLLEEVAVAEGLTATVVTFDRHPLAVLQPDRVPTALVSNRQKRELLDQAGVAATLMLTFDDELRTLSPTDFVDRILVGALHARVVFVGDDFRFGVRGSGTVATLRELSASRGFRVVSIDDVRPGGDRRASSTWIRELLGSGRVREAAALLGRESAVRGVVVHGEQRGRELGFPTANLAPHSEGFVPADGVYAARVLVDDVVYPAAVSVGNNPTFDGVPAKQVEAHLLDVTLDLYGREVTVLFVDWVRGNVRFEGLEALIEHIAADVRRTREILGVPAPR</sequence>
<comment type="caution">
    <text evidence="18">The sequence shown here is derived from an EMBL/GenBank/DDBJ whole genome shotgun (WGS) entry which is preliminary data.</text>
</comment>
<evidence type="ECO:0000256" key="7">
    <source>
        <dbReference type="ARBA" id="ARBA00022695"/>
    </source>
</evidence>
<gene>
    <name evidence="18" type="ORF">FB463_000823</name>
    <name evidence="17" type="ORF">FFA01_29300</name>
</gene>
<evidence type="ECO:0000256" key="3">
    <source>
        <dbReference type="ARBA" id="ARBA00005201"/>
    </source>
</evidence>
<dbReference type="Gene3D" id="2.40.30.30">
    <property type="entry name" value="Riboflavin kinase-like"/>
    <property type="match status" value="1"/>
</dbReference>
<evidence type="ECO:0000256" key="15">
    <source>
        <dbReference type="PIRNR" id="PIRNR004491"/>
    </source>
</evidence>
<evidence type="ECO:0000256" key="1">
    <source>
        <dbReference type="ARBA" id="ARBA00002121"/>
    </source>
</evidence>
<evidence type="ECO:0000256" key="12">
    <source>
        <dbReference type="ARBA" id="ARBA00023268"/>
    </source>
</evidence>
<dbReference type="FunFam" id="2.40.30.30:FF:000003">
    <property type="entry name" value="Riboflavin biosynthesis protein"/>
    <property type="match status" value="1"/>
</dbReference>
<protein>
    <recommendedName>
        <fullName evidence="15">Riboflavin biosynthesis protein</fullName>
    </recommendedName>
    <domain>
        <recommendedName>
            <fullName evidence="15">Riboflavin kinase</fullName>
            <ecNumber evidence="15">2.7.1.26</ecNumber>
        </recommendedName>
        <alternativeName>
            <fullName evidence="15">Flavokinase</fullName>
        </alternativeName>
    </domain>
    <domain>
        <recommendedName>
            <fullName evidence="15">FMN adenylyltransferase</fullName>
            <ecNumber evidence="15">2.7.7.2</ecNumber>
        </recommendedName>
        <alternativeName>
            <fullName evidence="15">FAD pyrophosphorylase</fullName>
        </alternativeName>
        <alternativeName>
            <fullName evidence="15">FAD synthase</fullName>
        </alternativeName>
    </domain>
</protein>
<keyword evidence="6 15" id="KW-0808">Transferase</keyword>
<keyword evidence="12" id="KW-0511">Multifunctional enzyme</keyword>
<keyword evidence="4 15" id="KW-0285">Flavoprotein</keyword>
<evidence type="ECO:0000313" key="18">
    <source>
        <dbReference type="EMBL" id="MBA8812599.1"/>
    </source>
</evidence>
<dbReference type="UniPathway" id="UPA00276">
    <property type="reaction ID" value="UER00406"/>
</dbReference>
<comment type="catalytic activity">
    <reaction evidence="14 15">
        <text>FMN + ATP + H(+) = FAD + diphosphate</text>
        <dbReference type="Rhea" id="RHEA:17237"/>
        <dbReference type="ChEBI" id="CHEBI:15378"/>
        <dbReference type="ChEBI" id="CHEBI:30616"/>
        <dbReference type="ChEBI" id="CHEBI:33019"/>
        <dbReference type="ChEBI" id="CHEBI:57692"/>
        <dbReference type="ChEBI" id="CHEBI:58210"/>
        <dbReference type="EC" id="2.7.7.2"/>
    </reaction>
</comment>
<evidence type="ECO:0000256" key="10">
    <source>
        <dbReference type="ARBA" id="ARBA00022827"/>
    </source>
</evidence>
<dbReference type="GO" id="GO:0009398">
    <property type="term" value="P:FMN biosynthetic process"/>
    <property type="evidence" value="ECO:0007669"/>
    <property type="project" value="UniProtKB-UniRule"/>
</dbReference>
<name>A0A7W3JGW9_9MICO</name>
<dbReference type="SUPFAM" id="SSF82114">
    <property type="entry name" value="Riboflavin kinase-like"/>
    <property type="match status" value="1"/>
</dbReference>
<dbReference type="RefSeq" id="WP_146856943.1">
    <property type="nucleotide sequence ID" value="NZ_BAAAHR010000002.1"/>
</dbReference>
<evidence type="ECO:0000313" key="20">
    <source>
        <dbReference type="Proteomes" id="UP000522688"/>
    </source>
</evidence>
<dbReference type="PANTHER" id="PTHR22749:SF6">
    <property type="entry name" value="RIBOFLAVIN KINASE"/>
    <property type="match status" value="1"/>
</dbReference>
<evidence type="ECO:0000256" key="13">
    <source>
        <dbReference type="ARBA" id="ARBA00047880"/>
    </source>
</evidence>
<comment type="similarity">
    <text evidence="15">Belongs to the ribF family.</text>
</comment>
<dbReference type="InterPro" id="IPR023468">
    <property type="entry name" value="Riboflavin_kinase"/>
</dbReference>
<reference evidence="18 20" key="2">
    <citation type="submission" date="2020-07" db="EMBL/GenBank/DDBJ databases">
        <title>Sequencing the genomes of 1000 actinobacteria strains.</title>
        <authorList>
            <person name="Klenk H.-P."/>
        </authorList>
    </citation>
    <scope>NUCLEOTIDE SEQUENCE [LARGE SCALE GENOMIC DNA]</scope>
    <source>
        <strain evidence="18 20">DSM 10309</strain>
    </source>
</reference>
<dbReference type="EMBL" id="JACGWW010000001">
    <property type="protein sequence ID" value="MBA8812599.1"/>
    <property type="molecule type" value="Genomic_DNA"/>
</dbReference>
<evidence type="ECO:0000256" key="11">
    <source>
        <dbReference type="ARBA" id="ARBA00022840"/>
    </source>
</evidence>
<evidence type="ECO:0000256" key="6">
    <source>
        <dbReference type="ARBA" id="ARBA00022679"/>
    </source>
</evidence>
<proteinExistence type="inferred from homology"/>
<keyword evidence="7 15" id="KW-0548">Nucleotidyltransferase</keyword>
<keyword evidence="19" id="KW-1185">Reference proteome</keyword>
<feature type="domain" description="Riboflavin kinase" evidence="16">
    <location>
        <begin position="184"/>
        <end position="309"/>
    </location>
</feature>
<dbReference type="Pfam" id="PF06574">
    <property type="entry name" value="FAD_syn"/>
    <property type="match status" value="1"/>
</dbReference>
<organism evidence="18 20">
    <name type="scientific">Frigoribacterium faeni</name>
    <dbReference type="NCBI Taxonomy" id="145483"/>
    <lineage>
        <taxon>Bacteria</taxon>
        <taxon>Bacillati</taxon>
        <taxon>Actinomycetota</taxon>
        <taxon>Actinomycetes</taxon>
        <taxon>Micrococcales</taxon>
        <taxon>Microbacteriaceae</taxon>
        <taxon>Frigoribacterium</taxon>
    </lineage>
</organism>
<dbReference type="Pfam" id="PF01687">
    <property type="entry name" value="Flavokinase"/>
    <property type="match status" value="1"/>
</dbReference>
<dbReference type="InterPro" id="IPR014729">
    <property type="entry name" value="Rossmann-like_a/b/a_fold"/>
</dbReference>
<evidence type="ECO:0000256" key="14">
    <source>
        <dbReference type="ARBA" id="ARBA00049494"/>
    </source>
</evidence>
<dbReference type="SUPFAM" id="SSF52374">
    <property type="entry name" value="Nucleotidylyl transferase"/>
    <property type="match status" value="1"/>
</dbReference>
<accession>A0A7W3JGW9</accession>
<dbReference type="InterPro" id="IPR015865">
    <property type="entry name" value="Riboflavin_kinase_bac/euk"/>
</dbReference>
<dbReference type="GO" id="GO:0009231">
    <property type="term" value="P:riboflavin biosynthetic process"/>
    <property type="evidence" value="ECO:0007669"/>
    <property type="project" value="InterPro"/>
</dbReference>
<evidence type="ECO:0000313" key="17">
    <source>
        <dbReference type="EMBL" id="GEK84621.1"/>
    </source>
</evidence>
<keyword evidence="5 15" id="KW-0288">FMN</keyword>
<dbReference type="InterPro" id="IPR023465">
    <property type="entry name" value="Riboflavin_kinase_dom_sf"/>
</dbReference>
<dbReference type="NCBIfam" id="NF004160">
    <property type="entry name" value="PRK05627.1-3"/>
    <property type="match status" value="1"/>
</dbReference>
<dbReference type="GO" id="GO:0006747">
    <property type="term" value="P:FAD biosynthetic process"/>
    <property type="evidence" value="ECO:0007669"/>
    <property type="project" value="UniProtKB-UniRule"/>
</dbReference>
<dbReference type="EMBL" id="BJUV01000046">
    <property type="protein sequence ID" value="GEK84621.1"/>
    <property type="molecule type" value="Genomic_DNA"/>
</dbReference>
<evidence type="ECO:0000256" key="4">
    <source>
        <dbReference type="ARBA" id="ARBA00022630"/>
    </source>
</evidence>
<keyword evidence="11 15" id="KW-0067">ATP-binding</keyword>
<comment type="pathway">
    <text evidence="2 15">Cofactor biosynthesis; FAD biosynthesis; FAD from FMN: step 1/1.</text>
</comment>
<dbReference type="OrthoDB" id="9803667at2"/>
<dbReference type="NCBIfam" id="TIGR00083">
    <property type="entry name" value="ribF"/>
    <property type="match status" value="1"/>
</dbReference>
<evidence type="ECO:0000313" key="19">
    <source>
        <dbReference type="Proteomes" id="UP000321154"/>
    </source>
</evidence>
<evidence type="ECO:0000256" key="9">
    <source>
        <dbReference type="ARBA" id="ARBA00022777"/>
    </source>
</evidence>
<dbReference type="Gene3D" id="3.40.50.620">
    <property type="entry name" value="HUPs"/>
    <property type="match status" value="1"/>
</dbReference>
<dbReference type="AlphaFoldDB" id="A0A7W3JGW9"/>
<dbReference type="CDD" id="cd02064">
    <property type="entry name" value="FAD_synthetase_N"/>
    <property type="match status" value="1"/>
</dbReference>
<keyword evidence="9 15" id="KW-0418">Kinase</keyword>
<evidence type="ECO:0000259" key="16">
    <source>
        <dbReference type="SMART" id="SM00904"/>
    </source>
</evidence>
<dbReference type="EC" id="2.7.1.26" evidence="15"/>
<comment type="pathway">
    <text evidence="3 15">Cofactor biosynthesis; FMN biosynthesis; FMN from riboflavin (ATP route): step 1/1.</text>
</comment>